<name>A0A7X0J0R8_9SPHI</name>
<feature type="region of interest" description="Disordered" evidence="1">
    <location>
        <begin position="179"/>
        <end position="269"/>
    </location>
</feature>
<dbReference type="Pfam" id="PF12779">
    <property type="entry name" value="WXXGXW"/>
    <property type="match status" value="1"/>
</dbReference>
<dbReference type="AlphaFoldDB" id="A0A7X0J0R8"/>
<dbReference type="Proteomes" id="UP000521017">
    <property type="component" value="Unassembled WGS sequence"/>
</dbReference>
<dbReference type="EMBL" id="JACHCC010000002">
    <property type="protein sequence ID" value="MBB6498810.1"/>
    <property type="molecule type" value="Genomic_DNA"/>
</dbReference>
<evidence type="ECO:0000313" key="3">
    <source>
        <dbReference type="EMBL" id="MBB6498810.1"/>
    </source>
</evidence>
<gene>
    <name evidence="3" type="ORF">HDF25_000947</name>
</gene>
<feature type="chain" id="PRO_5031434602" description="YXWGXW repeat-containing protein" evidence="2">
    <location>
        <begin position="35"/>
        <end position="269"/>
    </location>
</feature>
<comment type="caution">
    <text evidence="3">The sequence shown here is derived from an EMBL/GenBank/DDBJ whole genome shotgun (WGS) entry which is preliminary data.</text>
</comment>
<proteinExistence type="predicted"/>
<feature type="compositionally biased region" description="Gly residues" evidence="1">
    <location>
        <begin position="253"/>
        <end position="262"/>
    </location>
</feature>
<dbReference type="RefSeq" id="WP_221450848.1">
    <property type="nucleotide sequence ID" value="NZ_JACHCC010000002.1"/>
</dbReference>
<evidence type="ECO:0008006" key="5">
    <source>
        <dbReference type="Google" id="ProtNLM"/>
    </source>
</evidence>
<keyword evidence="2" id="KW-0732">Signal</keyword>
<feature type="signal peptide" evidence="2">
    <location>
        <begin position="1"/>
        <end position="34"/>
    </location>
</feature>
<accession>A0A7X0J0R8</accession>
<protein>
    <recommendedName>
        <fullName evidence="5">YXWGXW repeat-containing protein</fullName>
    </recommendedName>
</protein>
<sequence>MKKNKHNFLQKQFLRKVMMMVPVICFFAITSVFAQDNGYMDDQSSVTVQAQEAPPALPDYVQPECPGDGYIWTPGYWNWVSDGYYWVPGVWVLPPSIGLLWTPGYWGFYNSFYGWHPGYWGAQVGYYGGINYGFGYFGTGFFGGRWEGSHFMYNTSVWRVGRNIHNTYVNKVTINNNNRNRASFNGNGGVRYRPNNNEMKVTNVTRTPASKEQIGHEQNMRNEKGQFHNTNPKPAVHSMSAPGGQRFDERGRATGGTRGGGGGDRRGRG</sequence>
<evidence type="ECO:0000313" key="4">
    <source>
        <dbReference type="Proteomes" id="UP000521017"/>
    </source>
</evidence>
<organism evidence="3 4">
    <name type="scientific">Pedobacter cryoconitis</name>
    <dbReference type="NCBI Taxonomy" id="188932"/>
    <lineage>
        <taxon>Bacteria</taxon>
        <taxon>Pseudomonadati</taxon>
        <taxon>Bacteroidota</taxon>
        <taxon>Sphingobacteriia</taxon>
        <taxon>Sphingobacteriales</taxon>
        <taxon>Sphingobacteriaceae</taxon>
        <taxon>Pedobacter</taxon>
    </lineage>
</organism>
<dbReference type="InterPro" id="IPR024447">
    <property type="entry name" value="YXWGXW_rpt"/>
</dbReference>
<evidence type="ECO:0000256" key="2">
    <source>
        <dbReference type="SAM" id="SignalP"/>
    </source>
</evidence>
<feature type="compositionally biased region" description="Polar residues" evidence="1">
    <location>
        <begin position="194"/>
        <end position="210"/>
    </location>
</feature>
<evidence type="ECO:0000256" key="1">
    <source>
        <dbReference type="SAM" id="MobiDB-lite"/>
    </source>
</evidence>
<reference evidence="3 4" key="1">
    <citation type="submission" date="2020-08" db="EMBL/GenBank/DDBJ databases">
        <title>Genomic Encyclopedia of Type Strains, Phase IV (KMG-V): Genome sequencing to study the core and pangenomes of soil and plant-associated prokaryotes.</title>
        <authorList>
            <person name="Whitman W."/>
        </authorList>
    </citation>
    <scope>NUCLEOTIDE SEQUENCE [LARGE SCALE GENOMIC DNA]</scope>
    <source>
        <strain evidence="3 4">M2T3</strain>
    </source>
</reference>
<feature type="compositionally biased region" description="Basic and acidic residues" evidence="1">
    <location>
        <begin position="213"/>
        <end position="226"/>
    </location>
</feature>